<dbReference type="EC" id="2.7.7.48" evidence="1"/>
<dbReference type="GO" id="GO:0031380">
    <property type="term" value="C:nuclear RNA-directed RNA polymerase complex"/>
    <property type="evidence" value="ECO:0000318"/>
    <property type="project" value="GO_Central"/>
</dbReference>
<dbReference type="GO" id="GO:0003723">
    <property type="term" value="F:RNA binding"/>
    <property type="evidence" value="ECO:0007669"/>
    <property type="project" value="UniProtKB-KW"/>
</dbReference>
<evidence type="ECO:0000313" key="5">
    <source>
        <dbReference type="Proteomes" id="UP000001312"/>
    </source>
</evidence>
<dbReference type="Pfam" id="PF05183">
    <property type="entry name" value="RdRP"/>
    <property type="match status" value="1"/>
</dbReference>
<dbReference type="Pfam" id="PF25358">
    <property type="entry name" value="PH_fung_RdRP"/>
    <property type="match status" value="1"/>
</dbReference>
<dbReference type="AlphaFoldDB" id="A7EX56"/>
<keyword evidence="1" id="KW-0694">RNA-binding</keyword>
<dbReference type="InParanoid" id="A7EX56"/>
<organism evidence="4 5">
    <name type="scientific">Sclerotinia sclerotiorum (strain ATCC 18683 / 1980 / Ss-1)</name>
    <name type="common">White mold</name>
    <name type="synonym">Whetzelinia sclerotiorum</name>
    <dbReference type="NCBI Taxonomy" id="665079"/>
    <lineage>
        <taxon>Eukaryota</taxon>
        <taxon>Fungi</taxon>
        <taxon>Dikarya</taxon>
        <taxon>Ascomycota</taxon>
        <taxon>Pezizomycotina</taxon>
        <taxon>Leotiomycetes</taxon>
        <taxon>Helotiales</taxon>
        <taxon>Sclerotiniaceae</taxon>
        <taxon>Sclerotinia</taxon>
    </lineage>
</organism>
<dbReference type="KEGG" id="ssl:SS1G_09915"/>
<dbReference type="EMBL" id="CH476634">
    <property type="protein sequence ID" value="EDN94048.1"/>
    <property type="molecule type" value="Genomic_DNA"/>
</dbReference>
<evidence type="ECO:0000313" key="4">
    <source>
        <dbReference type="EMBL" id="EDN94048.1"/>
    </source>
</evidence>
<dbReference type="STRING" id="665079.A7EX56"/>
<name>A7EX56_SCLS1</name>
<dbReference type="InterPro" id="IPR007855">
    <property type="entry name" value="RDRP"/>
</dbReference>
<dbReference type="PANTHER" id="PTHR23079">
    <property type="entry name" value="RNA-DEPENDENT RNA POLYMERASE"/>
    <property type="match status" value="1"/>
</dbReference>
<dbReference type="Proteomes" id="UP000001312">
    <property type="component" value="Unassembled WGS sequence"/>
</dbReference>
<dbReference type="GeneID" id="5485317"/>
<proteinExistence type="inferred from homology"/>
<accession>A7EX56</accession>
<gene>
    <name evidence="4" type="ORF">SS1G_09915</name>
</gene>
<protein>
    <recommendedName>
        <fullName evidence="1">RNA-dependent RNA polymerase</fullName>
        <ecNumber evidence="1">2.7.7.48</ecNumber>
    </recommendedName>
</protein>
<comment type="catalytic activity">
    <reaction evidence="1">
        <text>RNA(n) + a ribonucleoside 5'-triphosphate = RNA(n+1) + diphosphate</text>
        <dbReference type="Rhea" id="RHEA:21248"/>
        <dbReference type="Rhea" id="RHEA-COMP:14527"/>
        <dbReference type="Rhea" id="RHEA-COMP:17342"/>
        <dbReference type="ChEBI" id="CHEBI:33019"/>
        <dbReference type="ChEBI" id="CHEBI:61557"/>
        <dbReference type="ChEBI" id="CHEBI:140395"/>
        <dbReference type="EC" id="2.7.7.48"/>
    </reaction>
</comment>
<dbReference type="RefSeq" id="XP_001589282.1">
    <property type="nucleotide sequence ID" value="XM_001589232.1"/>
</dbReference>
<sequence length="1184" mass="134801">MEIHVTNVPAQAGEHDLRKFLKPKIDALAIRAFHCHTARTKDFGKITFRTATDGEMFLRRYGERRPKNKQRNLLVSLPKLIFLSMPIYCEKSRFPANSYLLRCLEREEKQRIENSILQHGPPTANTSFECTSIMCGNWNYVKEDLVFVEEKKWKGNFTVHFKERAMILILDYGWRMVIRYDTIELLTTDDGHNPAITATLHQPPHFFEDPPKEDFSEITNMFRTMNLRNGNNHPPKRSRIAAFDEEHKEIAGSSLVYRCTLKGIGGFSPDVEQKLESLKNARGIPSMIHHPVAVTQPIESHIAGLTRLQAALGSFNNTLPFPLTFQIQKLAQNGFLSPRQVIDLLPTFTSMFKRSSLPICVAATRRLFHQLPFPGPNVKAEDFDKNAIVELLLKNEKLSTQEALYAEDFGGTASQNTALVHRVTITPAGFYLEGPEAESNNRILRKYAGSHGNFVRVNFCDEDGGRIQYASNVANDEIFDGVFKNILKNGFSIASQKYEYLGSSHSSLRTQSCWFVAPFFNKEGYHDAQHIIHDLGNFTAIRSPAKCAARIGQAFSDTPNAITLDKRTVTIERIPDVERNGRVFSDGVGTMSESLMHKIWEKLPNKKFVKPTCFQIRYQGAKGMISLDTRLPGDHLRLRESMIKFDGSISNDLEICGGAYKPLSMYLNRQFIKILEDLGVEPEYFMKLQEKEVTRLRAITANTYNASTFLERKRVGDVVLLPYLIEHCSYLNLDFRNDVFLRDVLEMAVLIELRTLKHKARIPVEKGYHLHGIMDETGILKEGEIYCCWLEDGKRTTLVQSSVVITRAPALHPGDVQLANAVDVPSNSPLKRLYNCICFSQKGARDLPSQLSGGDLDGDLYYVMFDPEMKLKKTVIPADYPRLPPLDIGRSVTQQDMADNFLTFMKTDQLGVISNRHQVYADQNVMGTQCQQCLILAELCSTAVDFSKTGIAEYAPIEAMDEEDEVSNIKYYESQKTCGMLYRAIDERQVFEDIQRLDMQANDTPDVMQHVWEFVKSRSQGILWQHLRNDAMEIKDIYENNMLDIMHHYSEHPSRPVSEREVFVGNILGKAGSVSKKQRELCTSMKEKYDEIAAFIINCIIKVNDDYSEEALERSIACFAVSLDDKGPRSTRDEPLKSFRYLAAGVCLREMERVPGLLPYSWQVSLLIKVRSMVVIRMGLVTFI</sequence>
<comment type="similarity">
    <text evidence="1">Belongs to the RdRP family.</text>
</comment>
<feature type="domain" description="RDRP core" evidence="2">
    <location>
        <begin position="425"/>
        <end position="985"/>
    </location>
</feature>
<keyword evidence="1" id="KW-0548">Nucleotidyltransferase</keyword>
<dbReference type="InterPro" id="IPR057503">
    <property type="entry name" value="PH_RdRP"/>
</dbReference>
<evidence type="ECO:0000259" key="2">
    <source>
        <dbReference type="Pfam" id="PF05183"/>
    </source>
</evidence>
<evidence type="ECO:0000259" key="3">
    <source>
        <dbReference type="Pfam" id="PF25358"/>
    </source>
</evidence>
<dbReference type="OMA" id="GIMDETN"/>
<keyword evidence="1" id="KW-0696">RNA-directed RNA polymerase</keyword>
<keyword evidence="1" id="KW-0808">Transferase</keyword>
<evidence type="ECO:0000256" key="1">
    <source>
        <dbReference type="RuleBase" id="RU363098"/>
    </source>
</evidence>
<dbReference type="PANTHER" id="PTHR23079:SF17">
    <property type="entry name" value="RNA-DEPENDENT RNA POLYMERASE"/>
    <property type="match status" value="1"/>
</dbReference>
<dbReference type="InterPro" id="IPR057596">
    <property type="entry name" value="RDRP_core"/>
</dbReference>
<dbReference type="GO" id="GO:0003968">
    <property type="term" value="F:RNA-directed RNA polymerase activity"/>
    <property type="evidence" value="ECO:0000318"/>
    <property type="project" value="GO_Central"/>
</dbReference>
<feature type="domain" description="RdRP-like PH" evidence="3">
    <location>
        <begin position="126"/>
        <end position="297"/>
    </location>
</feature>
<dbReference type="GO" id="GO:0030422">
    <property type="term" value="P:siRNA processing"/>
    <property type="evidence" value="ECO:0000318"/>
    <property type="project" value="GO_Central"/>
</dbReference>
<reference evidence="5" key="1">
    <citation type="journal article" date="2011" name="PLoS Genet.">
        <title>Genomic analysis of the necrotrophic fungal pathogens Sclerotinia sclerotiorum and Botrytis cinerea.</title>
        <authorList>
            <person name="Amselem J."/>
            <person name="Cuomo C.A."/>
            <person name="van Kan J.A."/>
            <person name="Viaud M."/>
            <person name="Benito E.P."/>
            <person name="Couloux A."/>
            <person name="Coutinho P.M."/>
            <person name="de Vries R.P."/>
            <person name="Dyer P.S."/>
            <person name="Fillinger S."/>
            <person name="Fournier E."/>
            <person name="Gout L."/>
            <person name="Hahn M."/>
            <person name="Kohn L."/>
            <person name="Lapalu N."/>
            <person name="Plummer K.M."/>
            <person name="Pradier J.M."/>
            <person name="Quevillon E."/>
            <person name="Sharon A."/>
            <person name="Simon A."/>
            <person name="ten Have A."/>
            <person name="Tudzynski B."/>
            <person name="Tudzynski P."/>
            <person name="Wincker P."/>
            <person name="Andrew M."/>
            <person name="Anthouard V."/>
            <person name="Beever R.E."/>
            <person name="Beffa R."/>
            <person name="Benoit I."/>
            <person name="Bouzid O."/>
            <person name="Brault B."/>
            <person name="Chen Z."/>
            <person name="Choquer M."/>
            <person name="Collemare J."/>
            <person name="Cotton P."/>
            <person name="Danchin E.G."/>
            <person name="Da Silva C."/>
            <person name="Gautier A."/>
            <person name="Giraud C."/>
            <person name="Giraud T."/>
            <person name="Gonzalez C."/>
            <person name="Grossetete S."/>
            <person name="Guldener U."/>
            <person name="Henrissat B."/>
            <person name="Howlett B.J."/>
            <person name="Kodira C."/>
            <person name="Kretschmer M."/>
            <person name="Lappartient A."/>
            <person name="Leroch M."/>
            <person name="Levis C."/>
            <person name="Mauceli E."/>
            <person name="Neuveglise C."/>
            <person name="Oeser B."/>
            <person name="Pearson M."/>
            <person name="Poulain J."/>
            <person name="Poussereau N."/>
            <person name="Quesneville H."/>
            <person name="Rascle C."/>
            <person name="Schumacher J."/>
            <person name="Segurens B."/>
            <person name="Sexton A."/>
            <person name="Silva E."/>
            <person name="Sirven C."/>
            <person name="Soanes D.M."/>
            <person name="Talbot N.J."/>
            <person name="Templeton M."/>
            <person name="Yandava C."/>
            <person name="Yarden O."/>
            <person name="Zeng Q."/>
            <person name="Rollins J.A."/>
            <person name="Lebrun M.H."/>
            <person name="Dickman M."/>
        </authorList>
    </citation>
    <scope>NUCLEOTIDE SEQUENCE [LARGE SCALE GENOMIC DNA]</scope>
    <source>
        <strain evidence="5">ATCC 18683 / 1980 / Ss-1</strain>
    </source>
</reference>
<keyword evidence="5" id="KW-1185">Reference proteome</keyword>